<evidence type="ECO:0000259" key="2">
    <source>
        <dbReference type="SMART" id="SM01235"/>
    </source>
</evidence>
<sequence>MRVSRKKWTVIGLFLAVVMIAIQFIRPGISNPPVTGEIKVPDDVAQILRASCYDCHSNQTQLKWFDQIAPASWLVAQHITDGRKVLNFSNWNSLAPGDQKGNLFLSVNQAMFGEMPLASYATFHPEAKLTPAALNTLKTYVNSLAPVKISDTSRRAVAEKQFAQWTAGALPTVQQVSPVLNGIAYIQGYRNWQIVNISDRYDNGTMRVILGNDIAMKAIHAHKTNPWPNGTIFAKVAWEQLTDSNRIATSGELKQVEFMIRDDQKFASSAGWGWARWKGNDLKPYGKTLTFSQECVNCHQPMKNNDYVFTEPLTEDDRPEKITGLPQGQLITSTIDKNQHTHSVLYGNEIAVQHARSGAPGPYPAGAVLTLATWAQQDDAHWFGAKVPQHLQSVEVVKVDANAAYEQYLAPGWKKAAATLRPDRISYITQLKAAVIFN</sequence>
<dbReference type="InterPro" id="IPR038142">
    <property type="entry name" value="Cytochrome_P460_sp"/>
</dbReference>
<gene>
    <name evidence="3" type="ordered locus">Cpin_7149</name>
</gene>
<organism evidence="3 4">
    <name type="scientific">Chitinophaga pinensis (strain ATCC 43595 / DSM 2588 / LMG 13176 / NBRC 15968 / NCIMB 11800 / UQM 2034)</name>
    <dbReference type="NCBI Taxonomy" id="485918"/>
    <lineage>
        <taxon>Bacteria</taxon>
        <taxon>Pseudomonadati</taxon>
        <taxon>Bacteroidota</taxon>
        <taxon>Chitinophagia</taxon>
        <taxon>Chitinophagales</taxon>
        <taxon>Chitinophagaceae</taxon>
        <taxon>Chitinophaga</taxon>
    </lineage>
</organism>
<evidence type="ECO:0000313" key="4">
    <source>
        <dbReference type="Proteomes" id="UP000002215"/>
    </source>
</evidence>
<evidence type="ECO:0000256" key="1">
    <source>
        <dbReference type="SAM" id="Phobius"/>
    </source>
</evidence>
<keyword evidence="1" id="KW-1133">Transmembrane helix</keyword>
<keyword evidence="1" id="KW-0472">Membrane</keyword>
<dbReference type="Gene3D" id="3.50.70.20">
    <property type="entry name" value="Cytochrome P460"/>
    <property type="match status" value="1"/>
</dbReference>
<dbReference type="AlphaFoldDB" id="A0A979H1L8"/>
<dbReference type="EMBL" id="CP001699">
    <property type="protein sequence ID" value="ACU64550.1"/>
    <property type="molecule type" value="Genomic_DNA"/>
</dbReference>
<dbReference type="CDD" id="cd20753">
    <property type="entry name" value="cyt_P460_Mc-like"/>
    <property type="match status" value="1"/>
</dbReference>
<dbReference type="SMART" id="SM01235">
    <property type="entry name" value="Haem_bd"/>
    <property type="match status" value="1"/>
</dbReference>
<dbReference type="RefSeq" id="WP_012794713.1">
    <property type="nucleotide sequence ID" value="NC_013132.1"/>
</dbReference>
<feature type="domain" description="Haem-binding" evidence="2">
    <location>
        <begin position="16"/>
        <end position="145"/>
    </location>
</feature>
<proteinExistence type="predicted"/>
<reference evidence="3 4" key="2">
    <citation type="journal article" date="2010" name="Stand. Genomic Sci.">
        <title>Complete genome sequence of Chitinophaga pinensis type strain (UQM 2034).</title>
        <authorList>
            <person name="Glavina Del Rio T."/>
            <person name="Abt B."/>
            <person name="Spring S."/>
            <person name="Lapidus A."/>
            <person name="Nolan M."/>
            <person name="Tice H."/>
            <person name="Copeland A."/>
            <person name="Cheng J.F."/>
            <person name="Chen F."/>
            <person name="Bruce D."/>
            <person name="Goodwin L."/>
            <person name="Pitluck S."/>
            <person name="Ivanova N."/>
            <person name="Mavromatis K."/>
            <person name="Mikhailova N."/>
            <person name="Pati A."/>
            <person name="Chen A."/>
            <person name="Palaniappan K."/>
            <person name="Land M."/>
            <person name="Hauser L."/>
            <person name="Chang Y.J."/>
            <person name="Jeffries C.D."/>
            <person name="Chain P."/>
            <person name="Saunders E."/>
            <person name="Detter J.C."/>
            <person name="Brettin T."/>
            <person name="Rohde M."/>
            <person name="Goker M."/>
            <person name="Bristow J."/>
            <person name="Eisen J.A."/>
            <person name="Markowitz V."/>
            <person name="Hugenholtz P."/>
            <person name="Kyrpides N.C."/>
            <person name="Klenk H.P."/>
            <person name="Lucas S."/>
        </authorList>
    </citation>
    <scope>NUCLEOTIDE SEQUENCE [LARGE SCALE GENOMIC DNA]</scope>
    <source>
        <strain evidence="4">ATCC 43595 / DSM 2588 / LMG 13176 / NBRC 15968 / NCIMB 11800 / UQM 2034</strain>
    </source>
</reference>
<dbReference type="Proteomes" id="UP000002215">
    <property type="component" value="Chromosome"/>
</dbReference>
<dbReference type="Pfam" id="PF16694">
    <property type="entry name" value="Cytochrome_P460"/>
    <property type="match status" value="2"/>
</dbReference>
<protein>
    <recommendedName>
        <fullName evidence="2">Haem-binding domain-containing protein</fullName>
    </recommendedName>
</protein>
<reference evidence="4" key="1">
    <citation type="submission" date="2009-08" db="EMBL/GenBank/DDBJ databases">
        <title>The complete genome of Chitinophaga pinensis DSM 2588.</title>
        <authorList>
            <consortium name="US DOE Joint Genome Institute (JGI-PGF)"/>
            <person name="Lucas S."/>
            <person name="Copeland A."/>
            <person name="Lapidus A."/>
            <person name="Glavina del Rio T."/>
            <person name="Dalin E."/>
            <person name="Tice H."/>
            <person name="Bruce D."/>
            <person name="Goodwin L."/>
            <person name="Pitluck S."/>
            <person name="Kyrpides N."/>
            <person name="Mavromatis K."/>
            <person name="Ivanova N."/>
            <person name="Mikhailova N."/>
            <person name="Sims D."/>
            <person name="Meinche L."/>
            <person name="Brettin T."/>
            <person name="Detter J.C."/>
            <person name="Han C."/>
            <person name="Larimer F."/>
            <person name="Land M."/>
            <person name="Hauser L."/>
            <person name="Markowitz V."/>
            <person name="Cheng J.-F."/>
            <person name="Hugenholtz P."/>
            <person name="Woyke T."/>
            <person name="Wu D."/>
            <person name="Spring S."/>
            <person name="Klenk H.-P."/>
            <person name="Eisen J.A."/>
        </authorList>
    </citation>
    <scope>NUCLEOTIDE SEQUENCE [LARGE SCALE GENOMIC DNA]</scope>
    <source>
        <strain evidence="4">ATCC 43595 / DSM 2588 / LMG 13176 / NBRC 15968 / NCIMB 11800 / UQM 2034</strain>
    </source>
</reference>
<dbReference type="InterPro" id="IPR032033">
    <property type="entry name" value="Cytochrome_P460"/>
</dbReference>
<feature type="transmembrane region" description="Helical" evidence="1">
    <location>
        <begin position="7"/>
        <end position="25"/>
    </location>
</feature>
<dbReference type="Pfam" id="PF14376">
    <property type="entry name" value="Haem_bd"/>
    <property type="match status" value="1"/>
</dbReference>
<accession>A0A979H1L8</accession>
<keyword evidence="1" id="KW-0812">Transmembrane</keyword>
<evidence type="ECO:0000313" key="3">
    <source>
        <dbReference type="EMBL" id="ACU64550.1"/>
    </source>
</evidence>
<dbReference type="KEGG" id="cpi:Cpin_7149"/>
<dbReference type="InterPro" id="IPR025992">
    <property type="entry name" value="Haem-bd"/>
</dbReference>
<name>A0A979H1L8_CHIPD</name>